<evidence type="ECO:0000313" key="2">
    <source>
        <dbReference type="Proteomes" id="UP000175684"/>
    </source>
</evidence>
<sequence>MNTMNADTIRFVRDRPWYPLDETHVYEIPVTRLAAICVGCWSMLADARFSGDVLPGERLRERYFGLIDRDDTTPEEWGKFMDTLWNVVDAMDLGQQADWFVELNDPVTIKGYYWLHDGIEYLDAAHTMPRDEQ</sequence>
<dbReference type="Proteomes" id="UP000175684">
    <property type="component" value="Unassembled WGS sequence"/>
</dbReference>
<proteinExistence type="predicted"/>
<name>A0A1E7XY06_BIFAD</name>
<comment type="caution">
    <text evidence="1">The sequence shown here is derived from an EMBL/GenBank/DDBJ whole genome shotgun (WGS) entry which is preliminary data.</text>
</comment>
<dbReference type="AlphaFoldDB" id="A0A1E7XY06"/>
<evidence type="ECO:0000313" key="1">
    <source>
        <dbReference type="EMBL" id="OFA33678.1"/>
    </source>
</evidence>
<dbReference type="OrthoDB" id="3235942at2"/>
<organism evidence="1 2">
    <name type="scientific">Bifidobacterium adolescentis</name>
    <dbReference type="NCBI Taxonomy" id="1680"/>
    <lineage>
        <taxon>Bacteria</taxon>
        <taxon>Bacillati</taxon>
        <taxon>Actinomycetota</taxon>
        <taxon>Actinomycetes</taxon>
        <taxon>Bifidobacteriales</taxon>
        <taxon>Bifidobacteriaceae</taxon>
        <taxon>Bifidobacterium</taxon>
    </lineage>
</organism>
<protein>
    <submittedName>
        <fullName evidence="1">Uncharacterized protein</fullName>
    </submittedName>
</protein>
<dbReference type="RefSeq" id="WP_070122969.1">
    <property type="nucleotide sequence ID" value="NZ_MAXD01000013.1"/>
</dbReference>
<dbReference type="EMBL" id="MAXD01000013">
    <property type="protein sequence ID" value="OFA33678.1"/>
    <property type="molecule type" value="Genomic_DNA"/>
</dbReference>
<accession>A0A1E7XY06</accession>
<reference evidence="1 2" key="1">
    <citation type="submission" date="2016-07" db="EMBL/GenBank/DDBJ databases">
        <title>Draft Genome Sequence of Bifidobacterium adolescentis strain Km 4.</title>
        <authorList>
            <person name="Danilenko V.N."/>
        </authorList>
    </citation>
    <scope>NUCLEOTIDE SEQUENCE [LARGE SCALE GENOMIC DNA]</scope>
    <source>
        <strain evidence="1 2">Km 4</strain>
    </source>
</reference>
<gene>
    <name evidence="1" type="ORF">BBK15_09355</name>
</gene>